<evidence type="ECO:0000313" key="2">
    <source>
        <dbReference type="EMBL" id="KAL0120772.1"/>
    </source>
</evidence>
<keyword evidence="1" id="KW-0732">Signal</keyword>
<dbReference type="AlphaFoldDB" id="A0AAW2G2R0"/>
<sequence>MISKFIFVWCILYLRSEACAEHSSRYSQESPDNGQCVFDPSRKIYNVTDLLRCMDELAIDLFARNNDRSFARQTSLTDSSTYKENDFGIPYGNIFLNLFNNAQVLSEFLPLNSITGNHQLDTPNDRPNQFGGVGTNLFNALSSISRHDDLKCVPRILCEMASGKPLGEYKLASTMNNEEYLAESGRNIFTQWFTGLADMSPLLGFARAAVLGYNSNGNPAMCYRAFPNCPRNPDKLVYYLNNHKGGFFRLFNRAGYESYPQSSYISRGNSEFLRERKRKALPPGIAGAEADRTGTGKLKFDISVLTSRQDYGKSFFPRESTLDLGRVIFPDNEELSDRPLNNRVVKSLSNLRDGAFRFPY</sequence>
<feature type="chain" id="PRO_5043856254" evidence="1">
    <location>
        <begin position="21"/>
        <end position="360"/>
    </location>
</feature>
<reference evidence="2 3" key="1">
    <citation type="submission" date="2023-03" db="EMBL/GenBank/DDBJ databases">
        <title>High recombination rates correlate with genetic variation in Cardiocondyla obscurior ants.</title>
        <authorList>
            <person name="Errbii M."/>
        </authorList>
    </citation>
    <scope>NUCLEOTIDE SEQUENCE [LARGE SCALE GENOMIC DNA]</scope>
    <source>
        <strain evidence="2">Alpha-2009</strain>
        <tissue evidence="2">Whole body</tissue>
    </source>
</reference>
<dbReference type="EMBL" id="JADYXP020000007">
    <property type="protein sequence ID" value="KAL0120772.1"/>
    <property type="molecule type" value="Genomic_DNA"/>
</dbReference>
<proteinExistence type="predicted"/>
<evidence type="ECO:0000313" key="3">
    <source>
        <dbReference type="Proteomes" id="UP001430953"/>
    </source>
</evidence>
<comment type="caution">
    <text evidence="2">The sequence shown here is derived from an EMBL/GenBank/DDBJ whole genome shotgun (WGS) entry which is preliminary data.</text>
</comment>
<protein>
    <submittedName>
        <fullName evidence="2">Uncharacterized protein</fullName>
    </submittedName>
</protein>
<name>A0AAW2G2R0_9HYME</name>
<accession>A0AAW2G2R0</accession>
<evidence type="ECO:0000256" key="1">
    <source>
        <dbReference type="SAM" id="SignalP"/>
    </source>
</evidence>
<dbReference type="Proteomes" id="UP001430953">
    <property type="component" value="Unassembled WGS sequence"/>
</dbReference>
<keyword evidence="3" id="KW-1185">Reference proteome</keyword>
<gene>
    <name evidence="2" type="ORF">PUN28_008453</name>
</gene>
<feature type="signal peptide" evidence="1">
    <location>
        <begin position="1"/>
        <end position="20"/>
    </location>
</feature>
<organism evidence="2 3">
    <name type="scientific">Cardiocondyla obscurior</name>
    <dbReference type="NCBI Taxonomy" id="286306"/>
    <lineage>
        <taxon>Eukaryota</taxon>
        <taxon>Metazoa</taxon>
        <taxon>Ecdysozoa</taxon>
        <taxon>Arthropoda</taxon>
        <taxon>Hexapoda</taxon>
        <taxon>Insecta</taxon>
        <taxon>Pterygota</taxon>
        <taxon>Neoptera</taxon>
        <taxon>Endopterygota</taxon>
        <taxon>Hymenoptera</taxon>
        <taxon>Apocrita</taxon>
        <taxon>Aculeata</taxon>
        <taxon>Formicoidea</taxon>
        <taxon>Formicidae</taxon>
        <taxon>Myrmicinae</taxon>
        <taxon>Cardiocondyla</taxon>
    </lineage>
</organism>